<feature type="domain" description="Isochorismatase-like" evidence="2">
    <location>
        <begin position="15"/>
        <end position="150"/>
    </location>
</feature>
<comment type="caution">
    <text evidence="3">The sequence shown here is derived from an EMBL/GenBank/DDBJ whole genome shotgun (WGS) entry which is preliminary data.</text>
</comment>
<dbReference type="SUPFAM" id="SSF52499">
    <property type="entry name" value="Isochorismatase-like hydrolases"/>
    <property type="match status" value="1"/>
</dbReference>
<dbReference type="EMBL" id="SJKB01000010">
    <property type="protein sequence ID" value="TCC57769.1"/>
    <property type="molecule type" value="Genomic_DNA"/>
</dbReference>
<dbReference type="Pfam" id="PF00857">
    <property type="entry name" value="Isochorismatase"/>
    <property type="match status" value="1"/>
</dbReference>
<keyword evidence="4" id="KW-1185">Reference proteome</keyword>
<proteinExistence type="predicted"/>
<protein>
    <submittedName>
        <fullName evidence="3">Isochorismatase family protein</fullName>
    </submittedName>
</protein>
<evidence type="ECO:0000313" key="3">
    <source>
        <dbReference type="EMBL" id="TCC57769.1"/>
    </source>
</evidence>
<evidence type="ECO:0000259" key="2">
    <source>
        <dbReference type="Pfam" id="PF00857"/>
    </source>
</evidence>
<dbReference type="AlphaFoldDB" id="A0A4R0KD49"/>
<reference evidence="3 4" key="1">
    <citation type="submission" date="2019-02" db="EMBL/GenBank/DDBJ databases">
        <title>Kribbella capetownensis sp. nov. and Kribbella speibonae sp. nov., isolated from soil.</title>
        <authorList>
            <person name="Curtis S.M."/>
            <person name="Norton I."/>
            <person name="Everest G.J."/>
            <person name="Meyers P.R."/>
        </authorList>
    </citation>
    <scope>NUCLEOTIDE SEQUENCE [LARGE SCALE GENOMIC DNA]</scope>
    <source>
        <strain evidence="3 4">NRRL B-24813</strain>
    </source>
</reference>
<accession>A0A4R0KD49</accession>
<evidence type="ECO:0000313" key="4">
    <source>
        <dbReference type="Proteomes" id="UP000291144"/>
    </source>
</evidence>
<dbReference type="InterPro" id="IPR036380">
    <property type="entry name" value="Isochorismatase-like_sf"/>
</dbReference>
<sequence>MPRIVALDTAPLAGPMVLERCVALAKATRSVGGLVVNVRVERPGLDAQPEGSGLAPELDPQPGDLEIVKRTIGAFGRTSLDDELQSRGIETVALAGIATNFGVESTGRAADDLGYNTVYLTDAMTGLDQQAHDFAVSYVFPRLGTVCTGTEYVAALSPA</sequence>
<dbReference type="Gene3D" id="3.40.50.850">
    <property type="entry name" value="Isochorismatase-like"/>
    <property type="match status" value="1"/>
</dbReference>
<dbReference type="PANTHER" id="PTHR43540:SF7">
    <property type="entry name" value="ISOCHORISMATASE FAMILY PROTEIN YECD"/>
    <property type="match status" value="1"/>
</dbReference>
<dbReference type="GO" id="GO:0016787">
    <property type="term" value="F:hydrolase activity"/>
    <property type="evidence" value="ECO:0007669"/>
    <property type="project" value="UniProtKB-KW"/>
</dbReference>
<name>A0A4R0KD49_9ACTN</name>
<dbReference type="PANTHER" id="PTHR43540">
    <property type="entry name" value="PEROXYUREIDOACRYLATE/UREIDOACRYLATE AMIDOHYDROLASE-RELATED"/>
    <property type="match status" value="1"/>
</dbReference>
<dbReference type="InterPro" id="IPR000868">
    <property type="entry name" value="Isochorismatase-like_dom"/>
</dbReference>
<dbReference type="InterPro" id="IPR050272">
    <property type="entry name" value="Isochorismatase-like_hydrls"/>
</dbReference>
<gene>
    <name evidence="3" type="ORF">E0H73_29325</name>
</gene>
<dbReference type="OrthoDB" id="9814140at2"/>
<keyword evidence="1" id="KW-0378">Hydrolase</keyword>
<dbReference type="Proteomes" id="UP000291144">
    <property type="component" value="Unassembled WGS sequence"/>
</dbReference>
<evidence type="ECO:0000256" key="1">
    <source>
        <dbReference type="ARBA" id="ARBA00022801"/>
    </source>
</evidence>
<dbReference type="CDD" id="cd00431">
    <property type="entry name" value="cysteine_hydrolases"/>
    <property type="match status" value="1"/>
</dbReference>
<organism evidence="3 4">
    <name type="scientific">Kribbella pittospori</name>
    <dbReference type="NCBI Taxonomy" id="722689"/>
    <lineage>
        <taxon>Bacteria</taxon>
        <taxon>Bacillati</taxon>
        <taxon>Actinomycetota</taxon>
        <taxon>Actinomycetes</taxon>
        <taxon>Propionibacteriales</taxon>
        <taxon>Kribbellaceae</taxon>
        <taxon>Kribbella</taxon>
    </lineage>
</organism>